<sequence length="202" mass="23276">MSLSGFLFVCWRIFEIVTLIPTMGMLAYFVDIFRTNNRLMPDWLLVLFIGSVLALVWAIGTLFLYSRAKHSAKFVAFIDLCFVGVFIAGVYLTRWITEEDCVNASAGDFYANFGGLYVGWDDGEDDDWGFTVDKGCAMVKASFAFGIMNCIFFFITSLLALMVSHHHRDEVVVRRSHYPRHSHRRHSRSPRHSHHSHRSYYV</sequence>
<organism evidence="3 4">
    <name type="scientific">Lineolata rhizophorae</name>
    <dbReference type="NCBI Taxonomy" id="578093"/>
    <lineage>
        <taxon>Eukaryota</taxon>
        <taxon>Fungi</taxon>
        <taxon>Dikarya</taxon>
        <taxon>Ascomycota</taxon>
        <taxon>Pezizomycotina</taxon>
        <taxon>Dothideomycetes</taxon>
        <taxon>Dothideomycetes incertae sedis</taxon>
        <taxon>Lineolatales</taxon>
        <taxon>Lineolataceae</taxon>
        <taxon>Lineolata</taxon>
    </lineage>
</organism>
<dbReference type="Proteomes" id="UP000799766">
    <property type="component" value="Unassembled WGS sequence"/>
</dbReference>
<keyword evidence="2" id="KW-1133">Transmembrane helix</keyword>
<feature type="transmembrane region" description="Helical" evidence="2">
    <location>
        <begin position="6"/>
        <end position="30"/>
    </location>
</feature>
<evidence type="ECO:0000256" key="1">
    <source>
        <dbReference type="SAM" id="MobiDB-lite"/>
    </source>
</evidence>
<keyword evidence="2" id="KW-0812">Transmembrane</keyword>
<dbReference type="AlphaFoldDB" id="A0A6A6NSD1"/>
<name>A0A6A6NSD1_9PEZI</name>
<feature type="transmembrane region" description="Helical" evidence="2">
    <location>
        <begin position="71"/>
        <end position="92"/>
    </location>
</feature>
<keyword evidence="4" id="KW-1185">Reference proteome</keyword>
<proteinExistence type="predicted"/>
<accession>A0A6A6NSD1</accession>
<evidence type="ECO:0000256" key="2">
    <source>
        <dbReference type="SAM" id="Phobius"/>
    </source>
</evidence>
<feature type="transmembrane region" description="Helical" evidence="2">
    <location>
        <begin position="143"/>
        <end position="163"/>
    </location>
</feature>
<gene>
    <name evidence="3" type="ORF">BDY21DRAFT_291731</name>
</gene>
<feature type="region of interest" description="Disordered" evidence="1">
    <location>
        <begin position="176"/>
        <end position="202"/>
    </location>
</feature>
<evidence type="ECO:0000313" key="3">
    <source>
        <dbReference type="EMBL" id="KAF2454332.1"/>
    </source>
</evidence>
<evidence type="ECO:0000313" key="4">
    <source>
        <dbReference type="Proteomes" id="UP000799766"/>
    </source>
</evidence>
<dbReference type="OrthoDB" id="4918558at2759"/>
<evidence type="ECO:0008006" key="5">
    <source>
        <dbReference type="Google" id="ProtNLM"/>
    </source>
</evidence>
<reference evidence="3" key="1">
    <citation type="journal article" date="2020" name="Stud. Mycol.">
        <title>101 Dothideomycetes genomes: a test case for predicting lifestyles and emergence of pathogens.</title>
        <authorList>
            <person name="Haridas S."/>
            <person name="Albert R."/>
            <person name="Binder M."/>
            <person name="Bloem J."/>
            <person name="Labutti K."/>
            <person name="Salamov A."/>
            <person name="Andreopoulos B."/>
            <person name="Baker S."/>
            <person name="Barry K."/>
            <person name="Bills G."/>
            <person name="Bluhm B."/>
            <person name="Cannon C."/>
            <person name="Castanera R."/>
            <person name="Culley D."/>
            <person name="Daum C."/>
            <person name="Ezra D."/>
            <person name="Gonzalez J."/>
            <person name="Henrissat B."/>
            <person name="Kuo A."/>
            <person name="Liang C."/>
            <person name="Lipzen A."/>
            <person name="Lutzoni F."/>
            <person name="Magnuson J."/>
            <person name="Mondo S."/>
            <person name="Nolan M."/>
            <person name="Ohm R."/>
            <person name="Pangilinan J."/>
            <person name="Park H.-J."/>
            <person name="Ramirez L."/>
            <person name="Alfaro M."/>
            <person name="Sun H."/>
            <person name="Tritt A."/>
            <person name="Yoshinaga Y."/>
            <person name="Zwiers L.-H."/>
            <person name="Turgeon B."/>
            <person name="Goodwin S."/>
            <person name="Spatafora J."/>
            <person name="Crous P."/>
            <person name="Grigoriev I."/>
        </authorList>
    </citation>
    <scope>NUCLEOTIDE SEQUENCE</scope>
    <source>
        <strain evidence="3">ATCC 16933</strain>
    </source>
</reference>
<keyword evidence="2" id="KW-0472">Membrane</keyword>
<protein>
    <recommendedName>
        <fullName evidence="5">MARVEL domain-containing protein</fullName>
    </recommendedName>
</protein>
<feature type="transmembrane region" description="Helical" evidence="2">
    <location>
        <begin position="42"/>
        <end position="65"/>
    </location>
</feature>
<dbReference type="EMBL" id="MU001692">
    <property type="protein sequence ID" value="KAF2454332.1"/>
    <property type="molecule type" value="Genomic_DNA"/>
</dbReference>